<dbReference type="AlphaFoldDB" id="A0A915D9U8"/>
<evidence type="ECO:0000256" key="1">
    <source>
        <dbReference type="PROSITE-ProRule" id="PRU00047"/>
    </source>
</evidence>
<name>A0A915D9U8_9BILA</name>
<feature type="domain" description="C-type lectin" evidence="2">
    <location>
        <begin position="1"/>
        <end position="110"/>
    </location>
</feature>
<keyword evidence="4" id="KW-1185">Reference proteome</keyword>
<keyword evidence="1" id="KW-0479">Metal-binding</keyword>
<dbReference type="PROSITE" id="PS50041">
    <property type="entry name" value="C_TYPE_LECTIN_2"/>
    <property type="match status" value="1"/>
</dbReference>
<dbReference type="GO" id="GO:0008270">
    <property type="term" value="F:zinc ion binding"/>
    <property type="evidence" value="ECO:0007669"/>
    <property type="project" value="UniProtKB-KW"/>
</dbReference>
<accession>A0A915D9U8</accession>
<dbReference type="InterPro" id="IPR016186">
    <property type="entry name" value="C-type_lectin-like/link_sf"/>
</dbReference>
<protein>
    <submittedName>
        <fullName evidence="5">Uncharacterized protein</fullName>
    </submittedName>
</protein>
<reference evidence="5" key="1">
    <citation type="submission" date="2022-11" db="UniProtKB">
        <authorList>
            <consortium name="WormBaseParasite"/>
        </authorList>
    </citation>
    <scope>IDENTIFICATION</scope>
</reference>
<dbReference type="Gene3D" id="3.10.100.10">
    <property type="entry name" value="Mannose-Binding Protein A, subunit A"/>
    <property type="match status" value="1"/>
</dbReference>
<dbReference type="InterPro" id="IPR001304">
    <property type="entry name" value="C-type_lectin-like"/>
</dbReference>
<organism evidence="4 5">
    <name type="scientific">Ditylenchus dipsaci</name>
    <dbReference type="NCBI Taxonomy" id="166011"/>
    <lineage>
        <taxon>Eukaryota</taxon>
        <taxon>Metazoa</taxon>
        <taxon>Ecdysozoa</taxon>
        <taxon>Nematoda</taxon>
        <taxon>Chromadorea</taxon>
        <taxon>Rhabditida</taxon>
        <taxon>Tylenchina</taxon>
        <taxon>Tylenchomorpha</taxon>
        <taxon>Sphaerularioidea</taxon>
        <taxon>Anguinidae</taxon>
        <taxon>Anguininae</taxon>
        <taxon>Ditylenchus</taxon>
    </lineage>
</organism>
<evidence type="ECO:0000259" key="3">
    <source>
        <dbReference type="PROSITE" id="PS50158"/>
    </source>
</evidence>
<evidence type="ECO:0000313" key="4">
    <source>
        <dbReference type="Proteomes" id="UP000887574"/>
    </source>
</evidence>
<dbReference type="Proteomes" id="UP000887574">
    <property type="component" value="Unplaced"/>
</dbReference>
<dbReference type="Pfam" id="PF00059">
    <property type="entry name" value="Lectin_C"/>
    <property type="match status" value="1"/>
</dbReference>
<dbReference type="WBParaSite" id="jg17657">
    <property type="protein sequence ID" value="jg17657"/>
    <property type="gene ID" value="jg17657"/>
</dbReference>
<dbReference type="InterPro" id="IPR016187">
    <property type="entry name" value="CTDL_fold"/>
</dbReference>
<feature type="domain" description="CCHC-type" evidence="3">
    <location>
        <begin position="3"/>
        <end position="16"/>
    </location>
</feature>
<dbReference type="GO" id="GO:0003676">
    <property type="term" value="F:nucleic acid binding"/>
    <property type="evidence" value="ECO:0007669"/>
    <property type="project" value="InterPro"/>
</dbReference>
<dbReference type="InterPro" id="IPR001878">
    <property type="entry name" value="Znf_CCHC"/>
</dbReference>
<keyword evidence="1" id="KW-0863">Zinc-finger</keyword>
<proteinExistence type="predicted"/>
<evidence type="ECO:0000259" key="2">
    <source>
        <dbReference type="PROSITE" id="PS50041"/>
    </source>
</evidence>
<dbReference type="Pfam" id="PF00098">
    <property type="entry name" value="zf-CCHC"/>
    <property type="match status" value="1"/>
</dbReference>
<dbReference type="SUPFAM" id="SSF56436">
    <property type="entry name" value="C-type lectin-like"/>
    <property type="match status" value="1"/>
</dbReference>
<sequence>MVCYKCGAFGHKAAQCFAPAQSIAKGKLSGGNNIAVRSMVDRALQPAASQIILGIQKVDKSWNWLDETPLDYTNWIDAKDGEEAPANSCAFVWNLHEDNYTWQVFNCSERIDGSVSHGCYYKQ</sequence>
<keyword evidence="1" id="KW-0862">Zinc</keyword>
<evidence type="ECO:0000313" key="5">
    <source>
        <dbReference type="WBParaSite" id="jg17657"/>
    </source>
</evidence>
<dbReference type="PROSITE" id="PS50158">
    <property type="entry name" value="ZF_CCHC"/>
    <property type="match status" value="1"/>
</dbReference>